<sequence length="1208" mass="143588">MIYNYSKQEEDQLQPSNYIGKFLCKFQTDEGFAKRNNPKQKYKINILSIPLQKIKDLKFHQKRLFVIGGGTLQENRTVLCKVKKGDEEIYKVYNKYGYIEHVFDELWYFLINAGYVKLRVNFVDFVVENKTITLTEIQVFFTEQAINDNYELKILRYNRKNGLKKGMPKYEKYQQQQLFHQEEIKMEYQRFARLSLLLMFDFMNIQVETPALVKSDKQFKIFFTQYCYFHERYKSQPINQLMKSYHRPIIENQNYFNTYINNKHFYNKLFPQDLIKKLALQKQGGFKYISNNQPYKPKIEKIHPLFHIQFQRVAVAFYEAILSFIRRSMSSVVKQQQPTYSDYVLKTIFLSTVPLKNNYLNDELYQQQHQNFIDERENFTNNLNEDNGIELLSDEKIRIYEDSKNQILDYFYVDYVVQVDKTQKNHLNLLNQQQESYFEETKLQQKKYNEDILQQDLNNIFVINTQLQEYNTPKQMLSQLKQHQKQALYWMLLREGHISESNKDQKQKLSPLWQQIRLLNGDTLYVNTFTGKISKEFIPVQETKGGILADEMGLGKTIMALALILETHKKGQQTLIVVPKSVLLQWEKEIQTHSKPRSLQVLVYYKQQSRSQKIKLKDYDIILTTYAILASDYSIWTQINEIESEQSEQKQEQEQQEQEEQKQKQSKQQKQQQQQQQKQSQKQSQKIKQQNFQEEDQSFSSDSMSDESISYSISNTKISEEQKEEVKNQQKKKKLTKKQLEKAKKENNLFKQNYYRVILDEAHNIKTRSTLQTRSAISLQSQFRWCLTGTPMQNKHDDLFSLLQFLQVETFSEYFWWNTYVNKEENEDDQQRILAQILQPIILRRTKNSQQFEGLQQVVETIHWVELDQKEKMLYKKLLSGSQNLFKNYVKNTANQSYVHIFQIINKLRVACNHPQLALKDINLQQTPLEMVLEKIDKFFLEKTHNGNKITEEYKQNLIENIKNGSITECLICTKSQISVFSLSSCGHIYCKECFSETVIKLKNCPSCRTKLTIQDLIEVVVENENVFEELQSLQFGLSSKLEAVIKETKVIKQKKEKVLIFTQWIEMIGLLENLFKENGIIAYRITGQMTVDKREKIIKNFKEQQDVTALILSLRATSTGLNLTMASNVFLVDPWWNPAIEDQAIGRADRIGQQNQVKVVRFLCRNTIEQQINLLHQKKKFYIKRALSNNQQKEQEFEDFKFLLFQE</sequence>
<keyword evidence="1" id="KW-0547">Nucleotide-binding</keyword>
<dbReference type="Pfam" id="PF00176">
    <property type="entry name" value="SNF2-rel_dom"/>
    <property type="match status" value="1"/>
</dbReference>
<dbReference type="OrthoDB" id="448448at2759"/>
<dbReference type="CDD" id="cd18008">
    <property type="entry name" value="DEXDc_SHPRH-like"/>
    <property type="match status" value="1"/>
</dbReference>
<accession>A0A8S1UPR0</accession>
<dbReference type="SMART" id="SM00487">
    <property type="entry name" value="DEXDc"/>
    <property type="match status" value="1"/>
</dbReference>
<keyword evidence="2" id="KW-0378">Hydrolase</keyword>
<feature type="domain" description="Helicase C-terminal" evidence="8">
    <location>
        <begin position="1037"/>
        <end position="1199"/>
    </location>
</feature>
<feature type="region of interest" description="Disordered" evidence="5">
    <location>
        <begin position="647"/>
        <end position="738"/>
    </location>
</feature>
<dbReference type="PROSITE" id="PS51194">
    <property type="entry name" value="HELICASE_CTER"/>
    <property type="match status" value="1"/>
</dbReference>
<feature type="domain" description="RING-type" evidence="6">
    <location>
        <begin position="970"/>
        <end position="1009"/>
    </location>
</feature>
<evidence type="ECO:0000256" key="4">
    <source>
        <dbReference type="PROSITE-ProRule" id="PRU00175"/>
    </source>
</evidence>
<dbReference type="Pfam" id="PF13920">
    <property type="entry name" value="zf-C3HC4_3"/>
    <property type="match status" value="1"/>
</dbReference>
<evidence type="ECO:0000313" key="10">
    <source>
        <dbReference type="Proteomes" id="UP000689195"/>
    </source>
</evidence>
<dbReference type="InterPro" id="IPR014001">
    <property type="entry name" value="Helicase_ATP-bd"/>
</dbReference>
<feature type="compositionally biased region" description="Basic and acidic residues" evidence="5">
    <location>
        <begin position="647"/>
        <end position="663"/>
    </location>
</feature>
<dbReference type="GO" id="GO:0016787">
    <property type="term" value="F:hydrolase activity"/>
    <property type="evidence" value="ECO:0007669"/>
    <property type="project" value="UniProtKB-KW"/>
</dbReference>
<dbReference type="Proteomes" id="UP000689195">
    <property type="component" value="Unassembled WGS sequence"/>
</dbReference>
<evidence type="ECO:0000259" key="8">
    <source>
        <dbReference type="PROSITE" id="PS51194"/>
    </source>
</evidence>
<feature type="compositionally biased region" description="Basic and acidic residues" evidence="5">
    <location>
        <begin position="718"/>
        <end position="728"/>
    </location>
</feature>
<organism evidence="9 10">
    <name type="scientific">Paramecium pentaurelia</name>
    <dbReference type="NCBI Taxonomy" id="43138"/>
    <lineage>
        <taxon>Eukaryota</taxon>
        <taxon>Sar</taxon>
        <taxon>Alveolata</taxon>
        <taxon>Ciliophora</taxon>
        <taxon>Intramacronucleata</taxon>
        <taxon>Oligohymenophorea</taxon>
        <taxon>Peniculida</taxon>
        <taxon>Parameciidae</taxon>
        <taxon>Paramecium</taxon>
    </lineage>
</organism>
<protein>
    <submittedName>
        <fullName evidence="9">Uncharacterized protein</fullName>
    </submittedName>
</protein>
<evidence type="ECO:0000313" key="9">
    <source>
        <dbReference type="EMBL" id="CAD8166344.1"/>
    </source>
</evidence>
<dbReference type="InterPro" id="IPR050628">
    <property type="entry name" value="SNF2_RAD54_helicase_TF"/>
</dbReference>
<evidence type="ECO:0000259" key="7">
    <source>
        <dbReference type="PROSITE" id="PS51192"/>
    </source>
</evidence>
<evidence type="ECO:0000259" key="6">
    <source>
        <dbReference type="PROSITE" id="PS50089"/>
    </source>
</evidence>
<evidence type="ECO:0000256" key="2">
    <source>
        <dbReference type="ARBA" id="ARBA00022801"/>
    </source>
</evidence>
<dbReference type="InterPro" id="IPR000330">
    <property type="entry name" value="SNF2_N"/>
</dbReference>
<dbReference type="Pfam" id="PF00271">
    <property type="entry name" value="Helicase_C"/>
    <property type="match status" value="1"/>
</dbReference>
<dbReference type="GO" id="GO:0008270">
    <property type="term" value="F:zinc ion binding"/>
    <property type="evidence" value="ECO:0007669"/>
    <property type="project" value="UniProtKB-KW"/>
</dbReference>
<dbReference type="CDD" id="cd18793">
    <property type="entry name" value="SF2_C_SNF"/>
    <property type="match status" value="1"/>
</dbReference>
<dbReference type="PROSITE" id="PS51192">
    <property type="entry name" value="HELICASE_ATP_BIND_1"/>
    <property type="match status" value="1"/>
</dbReference>
<dbReference type="PANTHER" id="PTHR45626">
    <property type="entry name" value="TRANSCRIPTION TERMINATION FACTOR 2-RELATED"/>
    <property type="match status" value="1"/>
</dbReference>
<evidence type="ECO:0000256" key="5">
    <source>
        <dbReference type="SAM" id="MobiDB-lite"/>
    </source>
</evidence>
<evidence type="ECO:0000256" key="1">
    <source>
        <dbReference type="ARBA" id="ARBA00022741"/>
    </source>
</evidence>
<dbReference type="GO" id="GO:0005634">
    <property type="term" value="C:nucleus"/>
    <property type="evidence" value="ECO:0007669"/>
    <property type="project" value="TreeGrafter"/>
</dbReference>
<feature type="compositionally biased region" description="Low complexity" evidence="5">
    <location>
        <begin position="666"/>
        <end position="714"/>
    </location>
</feature>
<dbReference type="CDD" id="cd23143">
    <property type="entry name" value="RING-HC_CeBARD1-like"/>
    <property type="match status" value="1"/>
</dbReference>
<dbReference type="PROSITE" id="PS50089">
    <property type="entry name" value="ZF_RING_2"/>
    <property type="match status" value="1"/>
</dbReference>
<dbReference type="SMART" id="SM00184">
    <property type="entry name" value="RING"/>
    <property type="match status" value="1"/>
</dbReference>
<reference evidence="9" key="1">
    <citation type="submission" date="2021-01" db="EMBL/GenBank/DDBJ databases">
        <authorList>
            <consortium name="Genoscope - CEA"/>
            <person name="William W."/>
        </authorList>
    </citation>
    <scope>NUCLEOTIDE SEQUENCE</scope>
</reference>
<keyword evidence="4" id="KW-0479">Metal-binding</keyword>
<keyword evidence="4" id="KW-0862">Zinc</keyword>
<dbReference type="PANTHER" id="PTHR45626:SF22">
    <property type="entry name" value="DNA REPAIR PROTEIN RAD5"/>
    <property type="match status" value="1"/>
</dbReference>
<evidence type="ECO:0000256" key="3">
    <source>
        <dbReference type="ARBA" id="ARBA00022840"/>
    </source>
</evidence>
<dbReference type="InterPro" id="IPR001841">
    <property type="entry name" value="Znf_RING"/>
</dbReference>
<gene>
    <name evidence="9" type="ORF">PPENT_87.1.T0440101</name>
</gene>
<comment type="caution">
    <text evidence="9">The sequence shown here is derived from an EMBL/GenBank/DDBJ whole genome shotgun (WGS) entry which is preliminary data.</text>
</comment>
<keyword evidence="10" id="KW-1185">Reference proteome</keyword>
<dbReference type="EMBL" id="CAJJDO010000044">
    <property type="protein sequence ID" value="CAD8166344.1"/>
    <property type="molecule type" value="Genomic_DNA"/>
</dbReference>
<keyword evidence="3" id="KW-0067">ATP-binding</keyword>
<dbReference type="GO" id="GO:0008094">
    <property type="term" value="F:ATP-dependent activity, acting on DNA"/>
    <property type="evidence" value="ECO:0007669"/>
    <property type="project" value="TreeGrafter"/>
</dbReference>
<proteinExistence type="predicted"/>
<feature type="domain" description="Helicase ATP-binding" evidence="7">
    <location>
        <begin position="537"/>
        <end position="809"/>
    </location>
</feature>
<name>A0A8S1UPR0_9CILI</name>
<dbReference type="InterPro" id="IPR001650">
    <property type="entry name" value="Helicase_C-like"/>
</dbReference>
<dbReference type="AlphaFoldDB" id="A0A8S1UPR0"/>
<dbReference type="SMART" id="SM00490">
    <property type="entry name" value="HELICc"/>
    <property type="match status" value="1"/>
</dbReference>
<dbReference type="InterPro" id="IPR049730">
    <property type="entry name" value="SNF2/RAD54-like_C"/>
</dbReference>
<keyword evidence="4" id="KW-0863">Zinc-finger</keyword>
<dbReference type="GO" id="GO:0006281">
    <property type="term" value="P:DNA repair"/>
    <property type="evidence" value="ECO:0007669"/>
    <property type="project" value="TreeGrafter"/>
</dbReference>
<dbReference type="GO" id="GO:0005524">
    <property type="term" value="F:ATP binding"/>
    <property type="evidence" value="ECO:0007669"/>
    <property type="project" value="UniProtKB-KW"/>
</dbReference>